<evidence type="ECO:0000313" key="3">
    <source>
        <dbReference type="Proteomes" id="UP000006552"/>
    </source>
</evidence>
<evidence type="ECO:0000256" key="1">
    <source>
        <dbReference type="ARBA" id="ARBA00044755"/>
    </source>
</evidence>
<dbReference type="Pfam" id="PF04519">
    <property type="entry name" value="Bactofilin"/>
    <property type="match status" value="1"/>
</dbReference>
<evidence type="ECO:0000313" key="2">
    <source>
        <dbReference type="EMBL" id="CAI10338.1"/>
    </source>
</evidence>
<dbReference type="PANTHER" id="PTHR35024:SF4">
    <property type="entry name" value="POLYMER-FORMING CYTOSKELETAL PROTEIN"/>
    <property type="match status" value="1"/>
</dbReference>
<geneLocation type="plasmid" evidence="3">
    <name>pAzo1</name>
</geneLocation>
<proteinExistence type="inferred from homology"/>
<name>Q5NX76_AROAE</name>
<reference evidence="2 3" key="1">
    <citation type="journal article" date="2005" name="Arch. Microbiol.">
        <title>The genome sequence of an anaerobic aromatic-degrading denitrifying bacterium, strain EbN1.</title>
        <authorList>
            <person name="Rabus R."/>
            <person name="Kube M."/>
            <person name="Heider J."/>
            <person name="Beck A."/>
            <person name="Heitmann K."/>
            <person name="Widdel F."/>
            <person name="Reinhardt R."/>
        </authorList>
    </citation>
    <scope>NUCLEOTIDE SEQUENCE [LARGE SCALE GENOMIC DNA]</scope>
    <source>
        <strain evidence="2 3">EbN1</strain>
        <plasmid evidence="3">Plasmid pAzo1</plasmid>
    </source>
</reference>
<accession>Q5NX76</accession>
<gene>
    <name evidence="2" type="ORF">p1B129</name>
</gene>
<dbReference type="Proteomes" id="UP000006552">
    <property type="component" value="Plasmid 1"/>
</dbReference>
<dbReference type="OrthoDB" id="8903691at2"/>
<protein>
    <recommendedName>
        <fullName evidence="4">Cell shape determination protein CcmA</fullName>
    </recommendedName>
</protein>
<dbReference type="RefSeq" id="WP_011254839.1">
    <property type="nucleotide sequence ID" value="NC_006823.1"/>
</dbReference>
<dbReference type="EMBL" id="CR555307">
    <property type="protein sequence ID" value="CAI10338.1"/>
    <property type="molecule type" value="Genomic_DNA"/>
</dbReference>
<dbReference type="HOGENOM" id="CLU_072799_7_3_4"/>
<keyword evidence="3" id="KW-1185">Reference proteome</keyword>
<dbReference type="PANTHER" id="PTHR35024">
    <property type="entry name" value="HYPOTHETICAL CYTOSOLIC PROTEIN"/>
    <property type="match status" value="1"/>
</dbReference>
<sequence>MFKLPGKGKDRKQTSHETAQGLGITSLIAKGVTVKGAMDLQAGIKIHGRVLGDVTIADGSGVVLLHAESEVFGSILAERVFVAGTVQGDIRAREVHLYGTANVTGEVSYGTIVIHDGAILNGYAHHKNADRSLLREKVQTKVIIDAK</sequence>
<dbReference type="InterPro" id="IPR007607">
    <property type="entry name" value="BacA/B"/>
</dbReference>
<keyword evidence="2" id="KW-0614">Plasmid</keyword>
<evidence type="ECO:0008006" key="4">
    <source>
        <dbReference type="Google" id="ProtNLM"/>
    </source>
</evidence>
<organism evidence="2 3">
    <name type="scientific">Aromatoleum aromaticum (strain DSM 19018 / LMG 30748 / EbN1)</name>
    <name type="common">Azoarcus sp. (strain EbN1)</name>
    <dbReference type="NCBI Taxonomy" id="76114"/>
    <lineage>
        <taxon>Bacteria</taxon>
        <taxon>Pseudomonadati</taxon>
        <taxon>Pseudomonadota</taxon>
        <taxon>Betaproteobacteria</taxon>
        <taxon>Rhodocyclales</taxon>
        <taxon>Rhodocyclaceae</taxon>
        <taxon>Aromatoleum</taxon>
    </lineage>
</organism>
<comment type="similarity">
    <text evidence="1">Belongs to the bactofilin family.</text>
</comment>
<dbReference type="AlphaFoldDB" id="Q5NX76"/>
<dbReference type="KEGG" id="eba:p1B129"/>